<gene>
    <name evidence="1" type="ORF">Vadar_007400</name>
</gene>
<sequence length="791" mass="89306">MEEGSWAIFCANSANLYEFGNNCKSGTLHIINPYSCINHVLVISIDILVILICLFMFIYKPSSSKILTLPETRGHFTLRISSALLNIGLGLVYFGLGIWIVVEKLISEDNVIPLHEWLTVLFHGLTWLYLGIAVSLRRQQYPHIRTVRLCSVLAVLFSGFLCIPSIWVSIVDQVVSVKCVLDMLSLPRAILLLFCAFGKQKYAETNIDALYKPLKGESADGGDENVTPFARAGYLSEMSFWWLNPLIKNSKEKVLEDKVIPKLRNKDRVETCYFMFMEKLSKQKEKGTVNPSVLKTVFLWQWKAILVSGFFTLIKVLTLSSGPLFLKAFILVAEGKETFKYEGYALTAGLFLGKCFESLSERQWNFRTRLIGLQIRSLLIAAIYQKQLKLSNAAKTNHSLGQITNYVTVDAYRIGEFPYWFHQIWTIGLQICLCFLIIYYAVGIAAIAAVVVVLLTVFGNYPVAKLQLKDLTKLMVAQDRRLKAMAEALMSMKVLKLYAWDNHFKNIVEKVRREESNYISSILSQRAYYMVVFWVSPTIVSAATFSACYFLGIPLNASNVFTFLATFRILQEPIRLIPDVVAVFIEAKVSFSRVMKFLDAPELQNRYIKKTCDAKGLKQSIFISTTRISWDSSSSKPTLDDINLMVQCGEKIAVCGEVGSGKSTLIATILGEVPDINGKKYIYGKITYVSQLAWIQTGTIQENILFGSTMDQHRYQEVLEKCSLKKDLEMLPFGDRTIIGERGVNLSGGQKQWVQLACALYQDADIYLLDDPFSAVDAHTATNLFNVTTIY</sequence>
<comment type="caution">
    <text evidence="1">The sequence shown here is derived from an EMBL/GenBank/DDBJ whole genome shotgun (WGS) entry which is preliminary data.</text>
</comment>
<protein>
    <submittedName>
        <fullName evidence="1">Uncharacterized protein</fullName>
    </submittedName>
</protein>
<organism evidence="1 2">
    <name type="scientific">Vaccinium darrowii</name>
    <dbReference type="NCBI Taxonomy" id="229202"/>
    <lineage>
        <taxon>Eukaryota</taxon>
        <taxon>Viridiplantae</taxon>
        <taxon>Streptophyta</taxon>
        <taxon>Embryophyta</taxon>
        <taxon>Tracheophyta</taxon>
        <taxon>Spermatophyta</taxon>
        <taxon>Magnoliopsida</taxon>
        <taxon>eudicotyledons</taxon>
        <taxon>Gunneridae</taxon>
        <taxon>Pentapetalae</taxon>
        <taxon>asterids</taxon>
        <taxon>Ericales</taxon>
        <taxon>Ericaceae</taxon>
        <taxon>Vaccinioideae</taxon>
        <taxon>Vaccinieae</taxon>
        <taxon>Vaccinium</taxon>
    </lineage>
</organism>
<dbReference type="EMBL" id="CM037160">
    <property type="protein sequence ID" value="KAH7839693.1"/>
    <property type="molecule type" value="Genomic_DNA"/>
</dbReference>
<proteinExistence type="predicted"/>
<name>A0ACB7XFX6_9ERIC</name>
<evidence type="ECO:0000313" key="1">
    <source>
        <dbReference type="EMBL" id="KAH7839693.1"/>
    </source>
</evidence>
<dbReference type="Proteomes" id="UP000828048">
    <property type="component" value="Chromosome 10"/>
</dbReference>
<accession>A0ACB7XFX6</accession>
<evidence type="ECO:0000313" key="2">
    <source>
        <dbReference type="Proteomes" id="UP000828048"/>
    </source>
</evidence>
<keyword evidence="2" id="KW-1185">Reference proteome</keyword>
<reference evidence="1 2" key="1">
    <citation type="journal article" date="2021" name="Hortic Res">
        <title>High-quality reference genome and annotation aids understanding of berry development for evergreen blueberry (Vaccinium darrowii).</title>
        <authorList>
            <person name="Yu J."/>
            <person name="Hulse-Kemp A.M."/>
            <person name="Babiker E."/>
            <person name="Staton M."/>
        </authorList>
    </citation>
    <scope>NUCLEOTIDE SEQUENCE [LARGE SCALE GENOMIC DNA]</scope>
    <source>
        <strain evidence="2">cv. NJ 8807/NJ 8810</strain>
        <tissue evidence="1">Young leaf</tissue>
    </source>
</reference>